<dbReference type="RefSeq" id="XP_029225924.1">
    <property type="nucleotide sequence ID" value="XM_029373937.1"/>
</dbReference>
<dbReference type="SUPFAM" id="SSF51197">
    <property type="entry name" value="Clavaminate synthase-like"/>
    <property type="match status" value="1"/>
</dbReference>
<protein>
    <submittedName>
        <fullName evidence="1">Alkylated DNA repair protein alkB like protein 4</fullName>
    </submittedName>
</protein>
<proteinExistence type="predicted"/>
<comment type="caution">
    <text evidence="1">The sequence shown here is derived from an EMBL/GenBank/DDBJ whole genome shotgun (WGS) entry which is preliminary data.</text>
</comment>
<dbReference type="GeneID" id="40320681"/>
<dbReference type="AlphaFoldDB" id="A0A422NTT9"/>
<gene>
    <name evidence="1" type="ORF">Tco025E_07070</name>
</gene>
<dbReference type="PANTHER" id="PTHR12463">
    <property type="entry name" value="OXYGENASE-RELATED"/>
    <property type="match status" value="1"/>
</dbReference>
<dbReference type="GO" id="GO:0016491">
    <property type="term" value="F:oxidoreductase activity"/>
    <property type="evidence" value="ECO:0007669"/>
    <property type="project" value="TreeGrafter"/>
</dbReference>
<dbReference type="Proteomes" id="UP000284403">
    <property type="component" value="Unassembled WGS sequence"/>
</dbReference>
<dbReference type="EMBL" id="MKKU01000525">
    <property type="protein sequence ID" value="RNF08869.1"/>
    <property type="molecule type" value="Genomic_DNA"/>
</dbReference>
<reference evidence="1 2" key="1">
    <citation type="journal article" date="2018" name="BMC Genomics">
        <title>Genomic comparison of Trypanosoma conorhini and Trypanosoma rangeli to Trypanosoma cruzi strains of high and low virulence.</title>
        <authorList>
            <person name="Bradwell K.R."/>
            <person name="Koparde V.N."/>
            <person name="Matveyev A.V."/>
            <person name="Serrano M.G."/>
            <person name="Alves J.M."/>
            <person name="Parikh H."/>
            <person name="Huang B."/>
            <person name="Lee V."/>
            <person name="Espinosa-Alvarez O."/>
            <person name="Ortiz P.A."/>
            <person name="Costa-Martins A.G."/>
            <person name="Teixeira M.M."/>
            <person name="Buck G.A."/>
        </authorList>
    </citation>
    <scope>NUCLEOTIDE SEQUENCE [LARGE SCALE GENOMIC DNA]</scope>
    <source>
        <strain evidence="1 2">025E</strain>
    </source>
</reference>
<evidence type="ECO:0000313" key="1">
    <source>
        <dbReference type="EMBL" id="RNF08869.1"/>
    </source>
</evidence>
<organism evidence="1 2">
    <name type="scientific">Trypanosoma conorhini</name>
    <dbReference type="NCBI Taxonomy" id="83891"/>
    <lineage>
        <taxon>Eukaryota</taxon>
        <taxon>Discoba</taxon>
        <taxon>Euglenozoa</taxon>
        <taxon>Kinetoplastea</taxon>
        <taxon>Metakinetoplastina</taxon>
        <taxon>Trypanosomatida</taxon>
        <taxon>Trypanosomatidae</taxon>
        <taxon>Trypanosoma</taxon>
    </lineage>
</organism>
<sequence>MHSGVFKGCADHEGATPNLDLRLEGIFVIPEFLSIMDEGNLVRFLDESSSFSGWKHSQSGRRKQDFGPRANFKKRKLNTSGVIGMPKELESIMKRIQLVVRQLTMKEYHIVEVSALEYTNANSSSIDPHIDDTWLWGNRIGGLNLLEDTVMTFVNSEGAAVDVFLPRGAFFLLSNVSRYDWLHGIRLENIKKRRISFTFREFSDALDVDDEVIKDVMKRTSIFV</sequence>
<dbReference type="InterPro" id="IPR037151">
    <property type="entry name" value="AlkB-like_sf"/>
</dbReference>
<dbReference type="OrthoDB" id="442860at2759"/>
<dbReference type="Gene3D" id="2.60.120.590">
    <property type="entry name" value="Alpha-ketoglutarate-dependent dioxygenase AlkB-like"/>
    <property type="match status" value="1"/>
</dbReference>
<dbReference type="InterPro" id="IPR032857">
    <property type="entry name" value="ALKBH4"/>
</dbReference>
<dbReference type="GO" id="GO:0070988">
    <property type="term" value="P:demethylation"/>
    <property type="evidence" value="ECO:0007669"/>
    <property type="project" value="InterPro"/>
</dbReference>
<name>A0A422NTT9_9TRYP</name>
<dbReference type="PANTHER" id="PTHR12463:SF1">
    <property type="entry name" value="2-OXOGLUTARATE AND FE-DEPENDENT OXYGENASE FAMILY PROTEIN"/>
    <property type="match status" value="1"/>
</dbReference>
<dbReference type="GO" id="GO:0032451">
    <property type="term" value="F:demethylase activity"/>
    <property type="evidence" value="ECO:0007669"/>
    <property type="project" value="TreeGrafter"/>
</dbReference>
<accession>A0A422NTT9</accession>
<evidence type="ECO:0000313" key="2">
    <source>
        <dbReference type="Proteomes" id="UP000284403"/>
    </source>
</evidence>
<keyword evidence="2" id="KW-1185">Reference proteome</keyword>